<dbReference type="Pfam" id="PF05649">
    <property type="entry name" value="Peptidase_M13_N"/>
    <property type="match status" value="1"/>
</dbReference>
<evidence type="ECO:0000256" key="6">
    <source>
        <dbReference type="ARBA" id="ARBA00022833"/>
    </source>
</evidence>
<comment type="similarity">
    <text evidence="2">Belongs to the peptidase M13 family.</text>
</comment>
<dbReference type="Gene3D" id="3.40.390.10">
    <property type="entry name" value="Collagenase (Catalytic Domain)"/>
    <property type="match status" value="1"/>
</dbReference>
<dbReference type="CDD" id="cd08662">
    <property type="entry name" value="M13"/>
    <property type="match status" value="1"/>
</dbReference>
<proteinExistence type="inferred from homology"/>
<feature type="domain" description="Peptidase M13 C-terminal" evidence="8">
    <location>
        <begin position="254"/>
        <end position="450"/>
    </location>
</feature>
<dbReference type="InterPro" id="IPR000718">
    <property type="entry name" value="Peptidase_M13"/>
</dbReference>
<dbReference type="GO" id="GO:0046872">
    <property type="term" value="F:metal ion binding"/>
    <property type="evidence" value="ECO:0007669"/>
    <property type="project" value="UniProtKB-KW"/>
</dbReference>
<keyword evidence="7" id="KW-0482">Metalloprotease</keyword>
<dbReference type="InterPro" id="IPR024079">
    <property type="entry name" value="MetalloPept_cat_dom_sf"/>
</dbReference>
<evidence type="ECO:0000256" key="2">
    <source>
        <dbReference type="ARBA" id="ARBA00007357"/>
    </source>
</evidence>
<evidence type="ECO:0000313" key="11">
    <source>
        <dbReference type="Proteomes" id="UP001321473"/>
    </source>
</evidence>
<dbReference type="GO" id="GO:0005886">
    <property type="term" value="C:plasma membrane"/>
    <property type="evidence" value="ECO:0007669"/>
    <property type="project" value="TreeGrafter"/>
</dbReference>
<comment type="cofactor">
    <cofactor evidence="1">
        <name>Zn(2+)</name>
        <dbReference type="ChEBI" id="CHEBI:29105"/>
    </cofactor>
</comment>
<dbReference type="SUPFAM" id="SSF55486">
    <property type="entry name" value="Metalloproteases ('zincins'), catalytic domain"/>
    <property type="match status" value="1"/>
</dbReference>
<comment type="caution">
    <text evidence="10">The sequence shown here is derived from an EMBL/GenBank/DDBJ whole genome shotgun (WGS) entry which is preliminary data.</text>
</comment>
<dbReference type="InterPro" id="IPR018497">
    <property type="entry name" value="Peptidase_M13_C"/>
</dbReference>
<dbReference type="AlphaFoldDB" id="A0AAQ4F9H7"/>
<evidence type="ECO:0000259" key="9">
    <source>
        <dbReference type="Pfam" id="PF05649"/>
    </source>
</evidence>
<evidence type="ECO:0000256" key="3">
    <source>
        <dbReference type="ARBA" id="ARBA00022670"/>
    </source>
</evidence>
<evidence type="ECO:0000256" key="1">
    <source>
        <dbReference type="ARBA" id="ARBA00001947"/>
    </source>
</evidence>
<dbReference type="EMBL" id="JARKHS020005651">
    <property type="protein sequence ID" value="KAK8783332.1"/>
    <property type="molecule type" value="Genomic_DNA"/>
</dbReference>
<protein>
    <recommendedName>
        <fullName evidence="12">M13 family peptidase</fullName>
    </recommendedName>
</protein>
<evidence type="ECO:0000259" key="8">
    <source>
        <dbReference type="Pfam" id="PF01431"/>
    </source>
</evidence>
<evidence type="ECO:0008006" key="12">
    <source>
        <dbReference type="Google" id="ProtNLM"/>
    </source>
</evidence>
<dbReference type="PANTHER" id="PTHR11733">
    <property type="entry name" value="ZINC METALLOPROTEASE FAMILY M13 NEPRILYSIN-RELATED"/>
    <property type="match status" value="1"/>
</dbReference>
<gene>
    <name evidence="10" type="ORF">V5799_010297</name>
</gene>
<dbReference type="PROSITE" id="PS51885">
    <property type="entry name" value="NEPRILYSIN"/>
    <property type="match status" value="1"/>
</dbReference>
<dbReference type="PRINTS" id="PR00786">
    <property type="entry name" value="NEPRILYSIN"/>
</dbReference>
<dbReference type="PANTHER" id="PTHR11733:SF241">
    <property type="entry name" value="GH26575P-RELATED"/>
    <property type="match status" value="1"/>
</dbReference>
<keyword evidence="11" id="KW-1185">Reference proteome</keyword>
<reference evidence="10 11" key="1">
    <citation type="journal article" date="2023" name="Arcadia Sci">
        <title>De novo assembly of a long-read Amblyomma americanum tick genome.</title>
        <authorList>
            <person name="Chou S."/>
            <person name="Poskanzer K.E."/>
            <person name="Rollins M."/>
            <person name="Thuy-Boun P.S."/>
        </authorList>
    </citation>
    <scope>NUCLEOTIDE SEQUENCE [LARGE SCALE GENOMIC DNA]</scope>
    <source>
        <strain evidence="10">F_SG_1</strain>
        <tissue evidence="10">Salivary glands</tissue>
    </source>
</reference>
<dbReference type="GO" id="GO:0016485">
    <property type="term" value="P:protein processing"/>
    <property type="evidence" value="ECO:0007669"/>
    <property type="project" value="TreeGrafter"/>
</dbReference>
<keyword evidence="4" id="KW-0479">Metal-binding</keyword>
<accession>A0AAQ4F9H7</accession>
<keyword evidence="5" id="KW-0378">Hydrolase</keyword>
<name>A0AAQ4F9H7_AMBAM</name>
<dbReference type="GO" id="GO:0004222">
    <property type="term" value="F:metalloendopeptidase activity"/>
    <property type="evidence" value="ECO:0007669"/>
    <property type="project" value="InterPro"/>
</dbReference>
<keyword evidence="6" id="KW-0862">Zinc</keyword>
<evidence type="ECO:0000256" key="4">
    <source>
        <dbReference type="ARBA" id="ARBA00022723"/>
    </source>
</evidence>
<sequence length="452" mass="50117">MVPSMMDSRPDADLVYVVIEQLDYITGPYLSSAEWLKVINQHLPVEMGPDDEIFVMNKRLLRLLGLLVGSVEDTTGLLAYVTWHVARHLASMTSYPLARAQFAAEPGADTTTLGYMIGRCYMDSDAVMPFAFARVFNRRWLPADSVRNASDILQHIRAVANSSMASLSWMDDETRRGALEKLTTLHAIVGSPDGLSQEDALRRLYPYVPALSGSYLDMALAVRSAELRHAKKFLRANGSAQSGDEVSVPLTLVNAFYLPVYHVMVIPAAILYPPFFVAGYPASYNYGSLGHVVGHEMTHAFDPDLGLYGRDGLRHNWWTPVSQEMFVAKLRCLRRLYNEIPWSAGGANFGEQALSENFADSGGMLKAYRAFRAASRPRVAVPPGLARFSDEQLFFASSCFKWCAGEVKQSPGRYSPPRLRCNVPLLNMPEFAQAFECGAGKAMNPTTRCDTM</sequence>
<organism evidence="10 11">
    <name type="scientific">Amblyomma americanum</name>
    <name type="common">Lone star tick</name>
    <dbReference type="NCBI Taxonomy" id="6943"/>
    <lineage>
        <taxon>Eukaryota</taxon>
        <taxon>Metazoa</taxon>
        <taxon>Ecdysozoa</taxon>
        <taxon>Arthropoda</taxon>
        <taxon>Chelicerata</taxon>
        <taxon>Arachnida</taxon>
        <taxon>Acari</taxon>
        <taxon>Parasitiformes</taxon>
        <taxon>Ixodida</taxon>
        <taxon>Ixodoidea</taxon>
        <taxon>Ixodidae</taxon>
        <taxon>Amblyomminae</taxon>
        <taxon>Amblyomma</taxon>
    </lineage>
</organism>
<dbReference type="InterPro" id="IPR008753">
    <property type="entry name" value="Peptidase_M13_N"/>
</dbReference>
<evidence type="ECO:0000256" key="5">
    <source>
        <dbReference type="ARBA" id="ARBA00022801"/>
    </source>
</evidence>
<dbReference type="Pfam" id="PF01431">
    <property type="entry name" value="Peptidase_M13"/>
    <property type="match status" value="1"/>
</dbReference>
<evidence type="ECO:0000256" key="7">
    <source>
        <dbReference type="ARBA" id="ARBA00023049"/>
    </source>
</evidence>
<evidence type="ECO:0000313" key="10">
    <source>
        <dbReference type="EMBL" id="KAK8783332.1"/>
    </source>
</evidence>
<feature type="domain" description="Peptidase M13 N-terminal" evidence="9">
    <location>
        <begin position="19"/>
        <end position="192"/>
    </location>
</feature>
<dbReference type="Proteomes" id="UP001321473">
    <property type="component" value="Unassembled WGS sequence"/>
</dbReference>
<keyword evidence="3" id="KW-0645">Protease</keyword>